<keyword evidence="3 4" id="KW-0732">Signal</keyword>
<evidence type="ECO:0000256" key="1">
    <source>
        <dbReference type="ARBA" id="ARBA00004613"/>
    </source>
</evidence>
<reference evidence="7" key="1">
    <citation type="submission" date="2016-10" db="EMBL/GenBank/DDBJ databases">
        <authorList>
            <person name="Varghese N."/>
            <person name="Submissions S."/>
        </authorList>
    </citation>
    <scope>NUCLEOTIDE SEQUENCE [LARGE SCALE GENOMIC DNA]</scope>
    <source>
        <strain evidence="7">DSM 44526</strain>
    </source>
</reference>
<feature type="signal peptide" evidence="4">
    <location>
        <begin position="1"/>
        <end position="29"/>
    </location>
</feature>
<dbReference type="AlphaFoldDB" id="A0A1G7T761"/>
<keyword evidence="7" id="KW-1185">Reference proteome</keyword>
<gene>
    <name evidence="6" type="ORF">SAMN05660324_2338</name>
</gene>
<dbReference type="Pfam" id="PF24517">
    <property type="entry name" value="CBM96"/>
    <property type="match status" value="1"/>
</dbReference>
<sequence>MSRPTWVRAAVLVLAAAGTVALTQVTSTAAFTASTTNTADQVGSGTWCVNPTTVTVTASEDATIRESPANANYGTTTTLLVRSGNGGLNRSLVRFALPTIPAGCTLSGVSLRLYLSSNDSVRSIVARRVLTTTSWSETAVTWSTQPTTTATGAATTSTPASPGWQTWPVQSIVTGLYAEGNGGIEIADADETTGNDLQTYSSREGSNPPQLVLSWG</sequence>
<evidence type="ECO:0000313" key="6">
    <source>
        <dbReference type="EMBL" id="SDG31088.1"/>
    </source>
</evidence>
<dbReference type="InterPro" id="IPR055372">
    <property type="entry name" value="CBM96"/>
</dbReference>
<dbReference type="NCBIfam" id="NF033679">
    <property type="entry name" value="DNRLRE_dom"/>
    <property type="match status" value="1"/>
</dbReference>
<proteinExistence type="predicted"/>
<evidence type="ECO:0000256" key="2">
    <source>
        <dbReference type="ARBA" id="ARBA00022525"/>
    </source>
</evidence>
<dbReference type="RefSeq" id="WP_091062597.1">
    <property type="nucleotide sequence ID" value="NZ_FNCF01000003.1"/>
</dbReference>
<evidence type="ECO:0000256" key="3">
    <source>
        <dbReference type="ARBA" id="ARBA00022729"/>
    </source>
</evidence>
<feature type="chain" id="PRO_5011557464" description="Carbohydrate-binding module family 96 domain-containing protein" evidence="4">
    <location>
        <begin position="30"/>
        <end position="216"/>
    </location>
</feature>
<name>A0A1G7T761_9ACTN</name>
<dbReference type="OrthoDB" id="39703at2"/>
<organism evidence="6 7">
    <name type="scientific">Klenkia brasiliensis</name>
    <dbReference type="NCBI Taxonomy" id="333142"/>
    <lineage>
        <taxon>Bacteria</taxon>
        <taxon>Bacillati</taxon>
        <taxon>Actinomycetota</taxon>
        <taxon>Actinomycetes</taxon>
        <taxon>Geodermatophilales</taxon>
        <taxon>Geodermatophilaceae</taxon>
        <taxon>Klenkia</taxon>
    </lineage>
</organism>
<dbReference type="GO" id="GO:0005576">
    <property type="term" value="C:extracellular region"/>
    <property type="evidence" value="ECO:0007669"/>
    <property type="project" value="UniProtKB-SubCell"/>
</dbReference>
<keyword evidence="2" id="KW-0964">Secreted</keyword>
<accession>A0A1G7T761</accession>
<evidence type="ECO:0000256" key="4">
    <source>
        <dbReference type="SAM" id="SignalP"/>
    </source>
</evidence>
<evidence type="ECO:0000313" key="7">
    <source>
        <dbReference type="Proteomes" id="UP000198863"/>
    </source>
</evidence>
<feature type="domain" description="Carbohydrate-binding module family 96" evidence="5">
    <location>
        <begin position="53"/>
        <end position="214"/>
    </location>
</feature>
<evidence type="ECO:0000259" key="5">
    <source>
        <dbReference type="Pfam" id="PF24517"/>
    </source>
</evidence>
<comment type="subcellular location">
    <subcellularLocation>
        <location evidence="1">Secreted</location>
    </subcellularLocation>
</comment>
<dbReference type="Proteomes" id="UP000198863">
    <property type="component" value="Unassembled WGS sequence"/>
</dbReference>
<dbReference type="EMBL" id="FNCF01000003">
    <property type="protein sequence ID" value="SDG31088.1"/>
    <property type="molecule type" value="Genomic_DNA"/>
</dbReference>
<protein>
    <recommendedName>
        <fullName evidence="5">Carbohydrate-binding module family 96 domain-containing protein</fullName>
    </recommendedName>
</protein>